<evidence type="ECO:0000256" key="3">
    <source>
        <dbReference type="PROSITE-ProRule" id="PRU00023"/>
    </source>
</evidence>
<accession>A0ABV0J9I2</accession>
<feature type="repeat" description="ANK" evidence="3">
    <location>
        <begin position="270"/>
        <end position="302"/>
    </location>
</feature>
<dbReference type="SMART" id="SM00248">
    <property type="entry name" value="ANK"/>
    <property type="match status" value="7"/>
</dbReference>
<keyword evidence="5" id="KW-1185">Reference proteome</keyword>
<dbReference type="PROSITE" id="PS51257">
    <property type="entry name" value="PROKAR_LIPOPROTEIN"/>
    <property type="match status" value="1"/>
</dbReference>
<evidence type="ECO:0000256" key="1">
    <source>
        <dbReference type="ARBA" id="ARBA00022737"/>
    </source>
</evidence>
<sequence>MTDRIPRKKINRCLGKNGAAIALAILLTACGYRVSFTPPGQPKPISQLKLQPTLTPVEALEAAFFNKDFAQAKRLLKSVSAQDIERSELMLRAVQSNQPELIQLMLKRGADPNANDGVSPLRQAVRTGNDPLVRLLLKHSADPNQQDGNTDSILQEALFSNSYISFLDWTSHIDRFPQVSDQGIETIRLILQGGANPNDRDRSNGTTVLMVAAGHGNEKLVELLLQQGANAKAANAYGENALHYAAWRGNPAIVQRLLSEKVNVNPTHHLGRTPLMFAVRRGSLPIVKLLLAQGARVDAASRETFVEPHRLRYGYYSVLDHAIATNQPEIAALLKQKGAKPYEQK</sequence>
<dbReference type="Pfam" id="PF00023">
    <property type="entry name" value="Ank"/>
    <property type="match status" value="1"/>
</dbReference>
<gene>
    <name evidence="4" type="ORF">NC998_14460</name>
</gene>
<dbReference type="Proteomes" id="UP001464891">
    <property type="component" value="Unassembled WGS sequence"/>
</dbReference>
<name>A0ABV0J9I2_9CYAN</name>
<evidence type="ECO:0000313" key="4">
    <source>
        <dbReference type="EMBL" id="MEP0818299.1"/>
    </source>
</evidence>
<dbReference type="Gene3D" id="1.25.40.20">
    <property type="entry name" value="Ankyrin repeat-containing domain"/>
    <property type="match status" value="1"/>
</dbReference>
<dbReference type="EMBL" id="JAMPKM010000008">
    <property type="protein sequence ID" value="MEP0818299.1"/>
    <property type="molecule type" value="Genomic_DNA"/>
</dbReference>
<dbReference type="PROSITE" id="PS50297">
    <property type="entry name" value="ANK_REP_REGION"/>
    <property type="match status" value="4"/>
</dbReference>
<reference evidence="4 5" key="1">
    <citation type="submission" date="2022-04" db="EMBL/GenBank/DDBJ databases">
        <title>Positive selection, recombination, and allopatry shape intraspecific diversity of widespread and dominant cyanobacteria.</title>
        <authorList>
            <person name="Wei J."/>
            <person name="Shu W."/>
            <person name="Hu C."/>
        </authorList>
    </citation>
    <scope>NUCLEOTIDE SEQUENCE [LARGE SCALE GENOMIC DNA]</scope>
    <source>
        <strain evidence="4 5">GB2-A4</strain>
    </source>
</reference>
<keyword evidence="1" id="KW-0677">Repeat</keyword>
<dbReference type="PRINTS" id="PR01415">
    <property type="entry name" value="ANKYRIN"/>
</dbReference>
<feature type="repeat" description="ANK" evidence="3">
    <location>
        <begin position="204"/>
        <end position="236"/>
    </location>
</feature>
<feature type="repeat" description="ANK" evidence="3">
    <location>
        <begin position="116"/>
        <end position="148"/>
    </location>
</feature>
<dbReference type="PANTHER" id="PTHR24171">
    <property type="entry name" value="ANKYRIN REPEAT DOMAIN-CONTAINING PROTEIN 39-RELATED"/>
    <property type="match status" value="1"/>
</dbReference>
<dbReference type="RefSeq" id="WP_190441704.1">
    <property type="nucleotide sequence ID" value="NZ_JAMPKM010000008.1"/>
</dbReference>
<organism evidence="4 5">
    <name type="scientific">Trichocoleus desertorum GB2-A4</name>
    <dbReference type="NCBI Taxonomy" id="2933944"/>
    <lineage>
        <taxon>Bacteria</taxon>
        <taxon>Bacillati</taxon>
        <taxon>Cyanobacteriota</taxon>
        <taxon>Cyanophyceae</taxon>
        <taxon>Leptolyngbyales</taxon>
        <taxon>Trichocoleusaceae</taxon>
        <taxon>Trichocoleus</taxon>
    </lineage>
</organism>
<dbReference type="InterPro" id="IPR036770">
    <property type="entry name" value="Ankyrin_rpt-contain_sf"/>
</dbReference>
<evidence type="ECO:0000313" key="5">
    <source>
        <dbReference type="Proteomes" id="UP001464891"/>
    </source>
</evidence>
<protein>
    <submittedName>
        <fullName evidence="4">Ankyrin repeat domain-containing protein</fullName>
    </submittedName>
</protein>
<dbReference type="SUPFAM" id="SSF48403">
    <property type="entry name" value="Ankyrin repeat"/>
    <property type="match status" value="1"/>
</dbReference>
<dbReference type="InterPro" id="IPR002110">
    <property type="entry name" value="Ankyrin_rpt"/>
</dbReference>
<proteinExistence type="predicted"/>
<evidence type="ECO:0000256" key="2">
    <source>
        <dbReference type="ARBA" id="ARBA00023043"/>
    </source>
</evidence>
<comment type="caution">
    <text evidence="4">The sequence shown here is derived from an EMBL/GenBank/DDBJ whole genome shotgun (WGS) entry which is preliminary data.</text>
</comment>
<feature type="repeat" description="ANK" evidence="3">
    <location>
        <begin position="237"/>
        <end position="269"/>
    </location>
</feature>
<keyword evidence="2 3" id="KW-0040">ANK repeat</keyword>
<dbReference type="PROSITE" id="PS50088">
    <property type="entry name" value="ANK_REPEAT"/>
    <property type="match status" value="4"/>
</dbReference>
<dbReference type="Pfam" id="PF12796">
    <property type="entry name" value="Ank_2"/>
    <property type="match status" value="2"/>
</dbReference>